<keyword evidence="3" id="KW-1185">Reference proteome</keyword>
<name>A0A1S6J5A4_9ACTN</name>
<organism evidence="2 3">
    <name type="scientific">Streptomyces pactum</name>
    <dbReference type="NCBI Taxonomy" id="68249"/>
    <lineage>
        <taxon>Bacteria</taxon>
        <taxon>Bacillati</taxon>
        <taxon>Actinomycetota</taxon>
        <taxon>Actinomycetes</taxon>
        <taxon>Kitasatosporales</taxon>
        <taxon>Streptomycetaceae</taxon>
        <taxon>Streptomyces</taxon>
    </lineage>
</organism>
<reference evidence="2 3" key="1">
    <citation type="submission" date="2017-02" db="EMBL/GenBank/DDBJ databases">
        <title>Streptomyces pactum ACT12 Genome sequencing and assembly.</title>
        <authorList>
            <person name="Xue Q."/>
            <person name="Yan X."/>
            <person name="Jia L."/>
            <person name="Yan H."/>
        </authorList>
    </citation>
    <scope>NUCLEOTIDE SEQUENCE [LARGE SCALE GENOMIC DNA]</scope>
    <source>
        <strain evidence="2 3">ACT12</strain>
    </source>
</reference>
<accession>A0A1S6J5A4</accession>
<dbReference type="STRING" id="68249.BC342_27475"/>
<protein>
    <submittedName>
        <fullName evidence="2">Uncharacterized protein</fullName>
    </submittedName>
</protein>
<dbReference type="EMBL" id="CP019724">
    <property type="protein sequence ID" value="AQS66959.1"/>
    <property type="molecule type" value="Genomic_DNA"/>
</dbReference>
<gene>
    <name evidence="2" type="ORF">B1H29_08490</name>
</gene>
<sequence length="65" mass="7195">MSSDEDTGPDDYCLIDATRPPKADGPPYAECVLCREPTEYPESYKGITFCPVCEWQEAQRTACSG</sequence>
<dbReference type="OrthoDB" id="3855639at2"/>
<dbReference type="AlphaFoldDB" id="A0A1S6J5A4"/>
<proteinExistence type="predicted"/>
<evidence type="ECO:0000313" key="2">
    <source>
        <dbReference type="EMBL" id="AQS66959.1"/>
    </source>
</evidence>
<feature type="region of interest" description="Disordered" evidence="1">
    <location>
        <begin position="1"/>
        <end position="25"/>
    </location>
</feature>
<evidence type="ECO:0000313" key="3">
    <source>
        <dbReference type="Proteomes" id="UP000189443"/>
    </source>
</evidence>
<dbReference type="RefSeq" id="WP_055419659.1">
    <property type="nucleotide sequence ID" value="NZ_CP019724.1"/>
</dbReference>
<dbReference type="KEGG" id="spac:B1H29_08490"/>
<evidence type="ECO:0000256" key="1">
    <source>
        <dbReference type="SAM" id="MobiDB-lite"/>
    </source>
</evidence>
<dbReference type="Proteomes" id="UP000189443">
    <property type="component" value="Chromosome"/>
</dbReference>